<sequence>MPSLELLLPFFVASAVFACVPGPGMFYAAAQTVAGGRRAGWLSALGFHIGGYVHILAAAFGLAIVLKTVPALYLAVKLAGAAYLIWIGIRYFRGAGQHSARPVAEALPAARKAFRDSILVEVLNPKTALFYLAFLPQFTDGSASLPLWAQIVALGAVVNVLFSLTDAVCIVLSDTVTRCLTEVGHARRWAERVGGGVLIAFGINLAISRQ</sequence>
<dbReference type="PANTHER" id="PTHR30086:SF20">
    <property type="entry name" value="ARGININE EXPORTER PROTEIN ARGO-RELATED"/>
    <property type="match status" value="1"/>
</dbReference>
<dbReference type="InterPro" id="IPR001123">
    <property type="entry name" value="LeuE-type"/>
</dbReference>
<dbReference type="AlphaFoldDB" id="A0AAW5QXU6"/>
<proteinExistence type="predicted"/>
<evidence type="ECO:0000256" key="4">
    <source>
        <dbReference type="ARBA" id="ARBA00022989"/>
    </source>
</evidence>
<dbReference type="PIRSF" id="PIRSF006324">
    <property type="entry name" value="LeuE"/>
    <property type="match status" value="1"/>
</dbReference>
<feature type="transmembrane region" description="Helical" evidence="6">
    <location>
        <begin position="6"/>
        <end position="29"/>
    </location>
</feature>
<organism evidence="7 8">
    <name type="scientific">Microbaculum marinisediminis</name>
    <dbReference type="NCBI Taxonomy" id="2931392"/>
    <lineage>
        <taxon>Bacteria</taxon>
        <taxon>Pseudomonadati</taxon>
        <taxon>Pseudomonadota</taxon>
        <taxon>Alphaproteobacteria</taxon>
        <taxon>Hyphomicrobiales</taxon>
        <taxon>Tepidamorphaceae</taxon>
        <taxon>Microbaculum</taxon>
    </lineage>
</organism>
<keyword evidence="3 6" id="KW-0812">Transmembrane</keyword>
<reference evidence="7 8" key="1">
    <citation type="submission" date="2022-04" db="EMBL/GenBank/DDBJ databases">
        <authorList>
            <person name="Ye Y.-Q."/>
            <person name="Du Z.-J."/>
        </authorList>
    </citation>
    <scope>NUCLEOTIDE SEQUENCE [LARGE SCALE GENOMIC DNA]</scope>
    <source>
        <strain evidence="7 8">A6E488</strain>
    </source>
</reference>
<evidence type="ECO:0000256" key="1">
    <source>
        <dbReference type="ARBA" id="ARBA00004651"/>
    </source>
</evidence>
<feature type="transmembrane region" description="Helical" evidence="6">
    <location>
        <begin position="147"/>
        <end position="177"/>
    </location>
</feature>
<evidence type="ECO:0000256" key="3">
    <source>
        <dbReference type="ARBA" id="ARBA00022692"/>
    </source>
</evidence>
<feature type="transmembrane region" description="Helical" evidence="6">
    <location>
        <begin position="71"/>
        <end position="92"/>
    </location>
</feature>
<gene>
    <name evidence="7" type="ORF">MUB46_12875</name>
</gene>
<dbReference type="GO" id="GO:0015171">
    <property type="term" value="F:amino acid transmembrane transporter activity"/>
    <property type="evidence" value="ECO:0007669"/>
    <property type="project" value="TreeGrafter"/>
</dbReference>
<dbReference type="GO" id="GO:0005886">
    <property type="term" value="C:plasma membrane"/>
    <property type="evidence" value="ECO:0007669"/>
    <property type="project" value="UniProtKB-SubCell"/>
</dbReference>
<dbReference type="EMBL" id="JALIDZ010000005">
    <property type="protein sequence ID" value="MCT8972752.1"/>
    <property type="molecule type" value="Genomic_DNA"/>
</dbReference>
<evidence type="ECO:0000256" key="6">
    <source>
        <dbReference type="SAM" id="Phobius"/>
    </source>
</evidence>
<evidence type="ECO:0000256" key="2">
    <source>
        <dbReference type="ARBA" id="ARBA00022475"/>
    </source>
</evidence>
<keyword evidence="8" id="KW-1185">Reference proteome</keyword>
<keyword evidence="4 6" id="KW-1133">Transmembrane helix</keyword>
<dbReference type="Pfam" id="PF01810">
    <property type="entry name" value="LysE"/>
    <property type="match status" value="1"/>
</dbReference>
<comment type="caution">
    <text evidence="7">The sequence shown here is derived from an EMBL/GenBank/DDBJ whole genome shotgun (WGS) entry which is preliminary data.</text>
</comment>
<dbReference type="RefSeq" id="WP_261616327.1">
    <property type="nucleotide sequence ID" value="NZ_JALIDZ010000005.1"/>
</dbReference>
<evidence type="ECO:0000313" key="8">
    <source>
        <dbReference type="Proteomes" id="UP001320898"/>
    </source>
</evidence>
<evidence type="ECO:0000256" key="5">
    <source>
        <dbReference type="ARBA" id="ARBA00023136"/>
    </source>
</evidence>
<feature type="transmembrane region" description="Helical" evidence="6">
    <location>
        <begin position="41"/>
        <end position="65"/>
    </location>
</feature>
<evidence type="ECO:0000313" key="7">
    <source>
        <dbReference type="EMBL" id="MCT8972752.1"/>
    </source>
</evidence>
<keyword evidence="2" id="KW-1003">Cell membrane</keyword>
<name>A0AAW5QXU6_9HYPH</name>
<dbReference type="Proteomes" id="UP001320898">
    <property type="component" value="Unassembled WGS sequence"/>
</dbReference>
<dbReference type="PANTHER" id="PTHR30086">
    <property type="entry name" value="ARGININE EXPORTER PROTEIN ARGO"/>
    <property type="match status" value="1"/>
</dbReference>
<keyword evidence="5 6" id="KW-0472">Membrane</keyword>
<accession>A0AAW5QXU6</accession>
<comment type="subcellular location">
    <subcellularLocation>
        <location evidence="1">Cell membrane</location>
        <topology evidence="1">Multi-pass membrane protein</topology>
    </subcellularLocation>
</comment>
<protein>
    <submittedName>
        <fullName evidence="7">LysE family translocator</fullName>
    </submittedName>
</protein>